<organism evidence="1 2">
    <name type="scientific">Morchella conica CCBAS932</name>
    <dbReference type="NCBI Taxonomy" id="1392247"/>
    <lineage>
        <taxon>Eukaryota</taxon>
        <taxon>Fungi</taxon>
        <taxon>Dikarya</taxon>
        <taxon>Ascomycota</taxon>
        <taxon>Pezizomycotina</taxon>
        <taxon>Pezizomycetes</taxon>
        <taxon>Pezizales</taxon>
        <taxon>Morchellaceae</taxon>
        <taxon>Morchella</taxon>
    </lineage>
</organism>
<dbReference type="AlphaFoldDB" id="A0A3N4KSI6"/>
<protein>
    <submittedName>
        <fullName evidence="1">Uncharacterized protein</fullName>
    </submittedName>
</protein>
<sequence length="152" mass="16576">MLRVFAGYHACPIYLVTISLSPKHTTLVIPNPLKKTIIAGRRHYYHKVRPPEGRPKAPCLRLAIQAAYRSCPWPLTKQRTNTRLRMAIGCMQPNPRSDDGDGRVFADVAQVRFAYMTASWAESLSREPWVGDDCGSGGGGGGVGCSNSSSAT</sequence>
<gene>
    <name evidence="1" type="ORF">P167DRAFT_565390</name>
</gene>
<dbReference type="Proteomes" id="UP000277580">
    <property type="component" value="Unassembled WGS sequence"/>
</dbReference>
<evidence type="ECO:0000313" key="1">
    <source>
        <dbReference type="EMBL" id="RPB12252.1"/>
    </source>
</evidence>
<accession>A0A3N4KSI6</accession>
<dbReference type="EMBL" id="ML119130">
    <property type="protein sequence ID" value="RPB12252.1"/>
    <property type="molecule type" value="Genomic_DNA"/>
</dbReference>
<dbReference type="InParanoid" id="A0A3N4KSI6"/>
<evidence type="ECO:0000313" key="2">
    <source>
        <dbReference type="Proteomes" id="UP000277580"/>
    </source>
</evidence>
<proteinExistence type="predicted"/>
<reference evidence="1 2" key="1">
    <citation type="journal article" date="2018" name="Nat. Ecol. Evol.">
        <title>Pezizomycetes genomes reveal the molecular basis of ectomycorrhizal truffle lifestyle.</title>
        <authorList>
            <person name="Murat C."/>
            <person name="Payen T."/>
            <person name="Noel B."/>
            <person name="Kuo A."/>
            <person name="Morin E."/>
            <person name="Chen J."/>
            <person name="Kohler A."/>
            <person name="Krizsan K."/>
            <person name="Balestrini R."/>
            <person name="Da Silva C."/>
            <person name="Montanini B."/>
            <person name="Hainaut M."/>
            <person name="Levati E."/>
            <person name="Barry K.W."/>
            <person name="Belfiori B."/>
            <person name="Cichocki N."/>
            <person name="Clum A."/>
            <person name="Dockter R.B."/>
            <person name="Fauchery L."/>
            <person name="Guy J."/>
            <person name="Iotti M."/>
            <person name="Le Tacon F."/>
            <person name="Lindquist E.A."/>
            <person name="Lipzen A."/>
            <person name="Malagnac F."/>
            <person name="Mello A."/>
            <person name="Molinier V."/>
            <person name="Miyauchi S."/>
            <person name="Poulain J."/>
            <person name="Riccioni C."/>
            <person name="Rubini A."/>
            <person name="Sitrit Y."/>
            <person name="Splivallo R."/>
            <person name="Traeger S."/>
            <person name="Wang M."/>
            <person name="Zifcakova L."/>
            <person name="Wipf D."/>
            <person name="Zambonelli A."/>
            <person name="Paolocci F."/>
            <person name="Nowrousian M."/>
            <person name="Ottonello S."/>
            <person name="Baldrian P."/>
            <person name="Spatafora J.W."/>
            <person name="Henrissat B."/>
            <person name="Nagy L.G."/>
            <person name="Aury J.M."/>
            <person name="Wincker P."/>
            <person name="Grigoriev I.V."/>
            <person name="Bonfante P."/>
            <person name="Martin F.M."/>
        </authorList>
    </citation>
    <scope>NUCLEOTIDE SEQUENCE [LARGE SCALE GENOMIC DNA]</scope>
    <source>
        <strain evidence="1 2">CCBAS932</strain>
    </source>
</reference>
<name>A0A3N4KSI6_9PEZI</name>
<keyword evidence="2" id="KW-1185">Reference proteome</keyword>